<proteinExistence type="predicted"/>
<evidence type="ECO:0000313" key="2">
    <source>
        <dbReference type="EMBL" id="SHF59762.1"/>
    </source>
</evidence>
<protein>
    <submittedName>
        <fullName evidence="2">Methyltransferase domain-containing protein</fullName>
    </submittedName>
</protein>
<sequence>MSENGNVGIYESGVADFYDIWFRHLVDSGSTVECLAGLAGEGPVLELGIGTGRVALPLRERGVDVRGVDGSRAMVAKLREKPGGAAVPVTIGDLVDVPVDGRFSLVYLASGTFAELPSQDAQVRCFENVARRLTSDGRFALDALVPDSAQVGGSPVQITSTVDGRPVVWLREVDRFAQRYVSHYLITTDEGMRHVRVPFRYAPAPEMDLMARIAGLRLEHRWGSWARAPFTAASSYHVSVYRRADP</sequence>
<gene>
    <name evidence="2" type="ORF">SAMN05444320_104223</name>
</gene>
<accession>A0A1M5CZ24</accession>
<dbReference type="Pfam" id="PF13649">
    <property type="entry name" value="Methyltransf_25"/>
    <property type="match status" value="1"/>
</dbReference>
<reference evidence="2 3" key="1">
    <citation type="submission" date="2016-11" db="EMBL/GenBank/DDBJ databases">
        <authorList>
            <person name="Jaros S."/>
            <person name="Januszkiewicz K."/>
            <person name="Wedrychowicz H."/>
        </authorList>
    </citation>
    <scope>NUCLEOTIDE SEQUENCE [LARGE SCALE GENOMIC DNA]</scope>
    <source>
        <strain evidence="2 3">DSM 44523</strain>
    </source>
</reference>
<name>A0A1M5CZ24_STRHI</name>
<dbReference type="OrthoDB" id="3172472at2"/>
<organism evidence="2 3">
    <name type="scientific">Streptoalloteichus hindustanus</name>
    <dbReference type="NCBI Taxonomy" id="2017"/>
    <lineage>
        <taxon>Bacteria</taxon>
        <taxon>Bacillati</taxon>
        <taxon>Actinomycetota</taxon>
        <taxon>Actinomycetes</taxon>
        <taxon>Pseudonocardiales</taxon>
        <taxon>Pseudonocardiaceae</taxon>
        <taxon>Streptoalloteichus</taxon>
    </lineage>
</organism>
<dbReference type="CDD" id="cd02440">
    <property type="entry name" value="AdoMet_MTases"/>
    <property type="match status" value="1"/>
</dbReference>
<dbReference type="Gene3D" id="3.40.50.150">
    <property type="entry name" value="Vaccinia Virus protein VP39"/>
    <property type="match status" value="1"/>
</dbReference>
<dbReference type="GO" id="GO:0032259">
    <property type="term" value="P:methylation"/>
    <property type="evidence" value="ECO:0007669"/>
    <property type="project" value="UniProtKB-KW"/>
</dbReference>
<dbReference type="InterPro" id="IPR041698">
    <property type="entry name" value="Methyltransf_25"/>
</dbReference>
<dbReference type="GO" id="GO:0008168">
    <property type="term" value="F:methyltransferase activity"/>
    <property type="evidence" value="ECO:0007669"/>
    <property type="project" value="UniProtKB-KW"/>
</dbReference>
<dbReference type="STRING" id="2017.SAMN05444320_104223"/>
<dbReference type="EMBL" id="FQVN01000004">
    <property type="protein sequence ID" value="SHF59762.1"/>
    <property type="molecule type" value="Genomic_DNA"/>
</dbReference>
<dbReference type="InterPro" id="IPR029063">
    <property type="entry name" value="SAM-dependent_MTases_sf"/>
</dbReference>
<evidence type="ECO:0000259" key="1">
    <source>
        <dbReference type="Pfam" id="PF13649"/>
    </source>
</evidence>
<keyword evidence="3" id="KW-1185">Reference proteome</keyword>
<dbReference type="AlphaFoldDB" id="A0A1M5CZ24"/>
<evidence type="ECO:0000313" key="3">
    <source>
        <dbReference type="Proteomes" id="UP000184501"/>
    </source>
</evidence>
<dbReference type="Proteomes" id="UP000184501">
    <property type="component" value="Unassembled WGS sequence"/>
</dbReference>
<keyword evidence="2" id="KW-0489">Methyltransferase</keyword>
<dbReference type="RefSeq" id="WP_073483170.1">
    <property type="nucleotide sequence ID" value="NZ_FQVN01000004.1"/>
</dbReference>
<keyword evidence="2" id="KW-0808">Transferase</keyword>
<dbReference type="SUPFAM" id="SSF53335">
    <property type="entry name" value="S-adenosyl-L-methionine-dependent methyltransferases"/>
    <property type="match status" value="1"/>
</dbReference>
<feature type="domain" description="Methyltransferase" evidence="1">
    <location>
        <begin position="44"/>
        <end position="137"/>
    </location>
</feature>